<proteinExistence type="predicted"/>
<dbReference type="EMBL" id="VSSQ01062862">
    <property type="protein sequence ID" value="MPN15974.1"/>
    <property type="molecule type" value="Genomic_DNA"/>
</dbReference>
<organism evidence="2">
    <name type="scientific">bioreactor metagenome</name>
    <dbReference type="NCBI Taxonomy" id="1076179"/>
    <lineage>
        <taxon>unclassified sequences</taxon>
        <taxon>metagenomes</taxon>
        <taxon>ecological metagenomes</taxon>
    </lineage>
</organism>
<accession>A0A645FVC7</accession>
<evidence type="ECO:0000313" key="2">
    <source>
        <dbReference type="EMBL" id="MPN15974.1"/>
    </source>
</evidence>
<dbReference type="AlphaFoldDB" id="A0A645FVC7"/>
<gene>
    <name evidence="2" type="ORF">SDC9_163310</name>
</gene>
<comment type="caution">
    <text evidence="2">The sequence shown here is derived from an EMBL/GenBank/DDBJ whole genome shotgun (WGS) entry which is preliminary data.</text>
</comment>
<evidence type="ECO:0000256" key="1">
    <source>
        <dbReference type="SAM" id="MobiDB-lite"/>
    </source>
</evidence>
<feature type="region of interest" description="Disordered" evidence="1">
    <location>
        <begin position="58"/>
        <end position="134"/>
    </location>
</feature>
<feature type="compositionally biased region" description="Basic and acidic residues" evidence="1">
    <location>
        <begin position="125"/>
        <end position="134"/>
    </location>
</feature>
<feature type="compositionally biased region" description="Basic and acidic residues" evidence="1">
    <location>
        <begin position="73"/>
        <end position="82"/>
    </location>
</feature>
<name>A0A645FVC7_9ZZZZ</name>
<protein>
    <submittedName>
        <fullName evidence="2">Uncharacterized protein</fullName>
    </submittedName>
</protein>
<sequence length="219" mass="23452">MGNSFYRTDAHGAVRRLGAALLSPGGGGFAARPGLAALRIFRYGGALPRSRLERNRGVDRTHEPPLLQPVRPDSGHGGREIEALPPQRRGAFPSRTPRCGIGKRHPAGHCPKAGAAPSGRRRQRHEPEHERDRRLSTGANCALFASACGESSHRSVAPVLSRKPGVSARGTGRRVKSQTALCSLPPAARLLILADASSFFAKNPLIFCEGTRGALLRFH</sequence>
<reference evidence="2" key="1">
    <citation type="submission" date="2019-08" db="EMBL/GenBank/DDBJ databases">
        <authorList>
            <person name="Kucharzyk K."/>
            <person name="Murdoch R.W."/>
            <person name="Higgins S."/>
            <person name="Loffler F."/>
        </authorList>
    </citation>
    <scope>NUCLEOTIDE SEQUENCE</scope>
</reference>